<dbReference type="InterPro" id="IPR015422">
    <property type="entry name" value="PyrdxlP-dep_Trfase_small"/>
</dbReference>
<evidence type="ECO:0000256" key="1">
    <source>
        <dbReference type="ARBA" id="ARBA00022898"/>
    </source>
</evidence>
<keyword evidence="6" id="KW-0032">Aminotransferase</keyword>
<sequence>MRVPLLDLKAHNAPLKAELMAAVEEVVDSCGFIMGPKVEAFEKEAAAYLGVKHAIGVSSGTDALLVALMACGIGPGDAVITTDFSFFATAGAVSRLGARPFFTDINPVTYNMDVESARAAIEMAKSAGYRPKAIIPVHLYGQSADMKAIMALAAETSLAVIEDAAQAIGVRYPVDGHPQGLCVGAIGDMGCFSFFPSKNLGCFGDGGLVTTQSDALAEKIRILRAHGSRPKYYHAIIGGNFRLDALQAAVLSVKLPLLDQWHANRRRNAARYREMLQQTKAVSDGWIQLPVDVYDGLVPHSHIYNQFVIRVDRRDELKEYLKDNGVGTEIYYPVPFHRQICFADLAYPAEAFPESDKAAAETLALPIYPELTQEMQDHVVGAIDSFYSK</sequence>
<proteinExistence type="inferred from homology"/>
<dbReference type="GO" id="GO:0008483">
    <property type="term" value="F:transaminase activity"/>
    <property type="evidence" value="ECO:0007669"/>
    <property type="project" value="UniProtKB-KW"/>
</dbReference>
<keyword evidence="7" id="KW-1185">Reference proteome</keyword>
<evidence type="ECO:0000313" key="6">
    <source>
        <dbReference type="EMBL" id="MZP29517.1"/>
    </source>
</evidence>
<comment type="caution">
    <text evidence="6">The sequence shown here is derived from an EMBL/GenBank/DDBJ whole genome shotgun (WGS) entry which is preliminary data.</text>
</comment>
<name>A0A845KZK9_9FIRM</name>
<comment type="similarity">
    <text evidence="2 5">Belongs to the DegT/DnrJ/EryC1 family.</text>
</comment>
<dbReference type="InterPro" id="IPR000653">
    <property type="entry name" value="DegT/StrS_aminotransferase"/>
</dbReference>
<evidence type="ECO:0000256" key="2">
    <source>
        <dbReference type="ARBA" id="ARBA00037999"/>
    </source>
</evidence>
<dbReference type="InterPro" id="IPR015421">
    <property type="entry name" value="PyrdxlP-dep_Trfase_major"/>
</dbReference>
<keyword evidence="1 4" id="KW-0663">Pyridoxal phosphate</keyword>
<dbReference type="PIRSF" id="PIRSF000390">
    <property type="entry name" value="PLP_StrS"/>
    <property type="match status" value="1"/>
</dbReference>
<evidence type="ECO:0000256" key="3">
    <source>
        <dbReference type="PIRSR" id="PIRSR000390-1"/>
    </source>
</evidence>
<feature type="active site" description="Proton acceptor" evidence="3">
    <location>
        <position position="198"/>
    </location>
</feature>
<dbReference type="GO" id="GO:0030170">
    <property type="term" value="F:pyridoxal phosphate binding"/>
    <property type="evidence" value="ECO:0007669"/>
    <property type="project" value="TreeGrafter"/>
</dbReference>
<evidence type="ECO:0000313" key="7">
    <source>
        <dbReference type="Proteomes" id="UP000463470"/>
    </source>
</evidence>
<dbReference type="OrthoDB" id="9810913at2"/>
<dbReference type="PANTHER" id="PTHR30244">
    <property type="entry name" value="TRANSAMINASE"/>
    <property type="match status" value="1"/>
</dbReference>
<dbReference type="EMBL" id="WXEY01000005">
    <property type="protein sequence ID" value="MZP29517.1"/>
    <property type="molecule type" value="Genomic_DNA"/>
</dbReference>
<dbReference type="PANTHER" id="PTHR30244:SF36">
    <property type="entry name" value="3-OXO-GLUCOSE-6-PHOSPHATE:GLUTAMATE AMINOTRANSFERASE"/>
    <property type="match status" value="1"/>
</dbReference>
<gene>
    <name evidence="6" type="ORF">GTO91_07330</name>
</gene>
<reference evidence="6 7" key="1">
    <citation type="submission" date="2020-01" db="EMBL/GenBank/DDBJ databases">
        <title>Whole-genome sequence of Heliobacterium undosum DSM 13378.</title>
        <authorList>
            <person name="Kyndt J.A."/>
            <person name="Meyer T.E."/>
        </authorList>
    </citation>
    <scope>NUCLEOTIDE SEQUENCE [LARGE SCALE GENOMIC DNA]</scope>
    <source>
        <strain evidence="6 7">DSM 13378</strain>
    </source>
</reference>
<organism evidence="6 7">
    <name type="scientific">Heliomicrobium undosum</name>
    <dbReference type="NCBI Taxonomy" id="121734"/>
    <lineage>
        <taxon>Bacteria</taxon>
        <taxon>Bacillati</taxon>
        <taxon>Bacillota</taxon>
        <taxon>Clostridia</taxon>
        <taxon>Eubacteriales</taxon>
        <taxon>Heliobacteriaceae</taxon>
        <taxon>Heliomicrobium</taxon>
    </lineage>
</organism>
<dbReference type="Gene3D" id="3.90.1150.10">
    <property type="entry name" value="Aspartate Aminotransferase, domain 1"/>
    <property type="match status" value="1"/>
</dbReference>
<dbReference type="Proteomes" id="UP000463470">
    <property type="component" value="Unassembled WGS sequence"/>
</dbReference>
<evidence type="ECO:0000256" key="4">
    <source>
        <dbReference type="PIRSR" id="PIRSR000390-2"/>
    </source>
</evidence>
<accession>A0A845KZK9</accession>
<dbReference type="Pfam" id="PF01041">
    <property type="entry name" value="DegT_DnrJ_EryC1"/>
    <property type="match status" value="1"/>
</dbReference>
<dbReference type="Gene3D" id="3.40.640.10">
    <property type="entry name" value="Type I PLP-dependent aspartate aminotransferase-like (Major domain)"/>
    <property type="match status" value="1"/>
</dbReference>
<dbReference type="CDD" id="cd00616">
    <property type="entry name" value="AHBA_syn"/>
    <property type="match status" value="1"/>
</dbReference>
<dbReference type="AlphaFoldDB" id="A0A845KZK9"/>
<protein>
    <submittedName>
        <fullName evidence="6">Aminotransferase class I/II-fold pyridoxal phosphate-dependent enzyme</fullName>
    </submittedName>
</protein>
<feature type="modified residue" description="N6-(pyridoxal phosphate)lysine" evidence="4">
    <location>
        <position position="198"/>
    </location>
</feature>
<dbReference type="InterPro" id="IPR015424">
    <property type="entry name" value="PyrdxlP-dep_Trfase"/>
</dbReference>
<dbReference type="GO" id="GO:0000271">
    <property type="term" value="P:polysaccharide biosynthetic process"/>
    <property type="evidence" value="ECO:0007669"/>
    <property type="project" value="TreeGrafter"/>
</dbReference>
<keyword evidence="6" id="KW-0808">Transferase</keyword>
<evidence type="ECO:0000256" key="5">
    <source>
        <dbReference type="RuleBase" id="RU004508"/>
    </source>
</evidence>
<dbReference type="SUPFAM" id="SSF53383">
    <property type="entry name" value="PLP-dependent transferases"/>
    <property type="match status" value="1"/>
</dbReference>